<evidence type="ECO:0000256" key="3">
    <source>
        <dbReference type="HAMAP-Rule" id="MF_01241"/>
    </source>
</evidence>
<keyword evidence="6" id="KW-1185">Reference proteome</keyword>
<dbReference type="InterPro" id="IPR006148">
    <property type="entry name" value="Glc/Gal-6P_isomerase"/>
</dbReference>
<evidence type="ECO:0000313" key="5">
    <source>
        <dbReference type="EMBL" id="MFD1361697.1"/>
    </source>
</evidence>
<proteinExistence type="inferred from homology"/>
<comment type="function">
    <text evidence="3">Catalyzes the reversible isomerization-deamination of glucosamine 6-phosphate (GlcN6P) to form fructose 6-phosphate (Fru6P) and ammonium ion.</text>
</comment>
<dbReference type="NCBIfam" id="TIGR00502">
    <property type="entry name" value="nagB"/>
    <property type="match status" value="1"/>
</dbReference>
<feature type="active site" description="For ring-opening step" evidence="3">
    <location>
        <position position="136"/>
    </location>
</feature>
<keyword evidence="1 3" id="KW-0378">Hydrolase</keyword>
<organism evidence="5 6">
    <name type="scientific">Lentibacillus salinarum</name>
    <dbReference type="NCBI Taxonomy" id="446820"/>
    <lineage>
        <taxon>Bacteria</taxon>
        <taxon>Bacillati</taxon>
        <taxon>Bacillota</taxon>
        <taxon>Bacilli</taxon>
        <taxon>Bacillales</taxon>
        <taxon>Bacillaceae</taxon>
        <taxon>Lentibacillus</taxon>
    </lineage>
</organism>
<feature type="active site" description="Proton acceptor; for ring-opening step" evidence="3">
    <location>
        <position position="138"/>
    </location>
</feature>
<reference evidence="6" key="1">
    <citation type="journal article" date="2019" name="Int. J. Syst. Evol. Microbiol.">
        <title>The Global Catalogue of Microorganisms (GCM) 10K type strain sequencing project: providing services to taxonomists for standard genome sequencing and annotation.</title>
        <authorList>
            <consortium name="The Broad Institute Genomics Platform"/>
            <consortium name="The Broad Institute Genome Sequencing Center for Infectious Disease"/>
            <person name="Wu L."/>
            <person name="Ma J."/>
        </authorList>
    </citation>
    <scope>NUCLEOTIDE SEQUENCE [LARGE SCALE GENOMIC DNA]</scope>
    <source>
        <strain evidence="6">CCUG 54822</strain>
    </source>
</reference>
<dbReference type="GO" id="GO:0004342">
    <property type="term" value="F:glucosamine-6-phosphate deaminase activity"/>
    <property type="evidence" value="ECO:0007669"/>
    <property type="project" value="UniProtKB-EC"/>
</dbReference>
<feature type="active site" description="For ring-opening step" evidence="3">
    <location>
        <position position="143"/>
    </location>
</feature>
<evidence type="ECO:0000313" key="6">
    <source>
        <dbReference type="Proteomes" id="UP001597178"/>
    </source>
</evidence>
<evidence type="ECO:0000256" key="1">
    <source>
        <dbReference type="ARBA" id="ARBA00022801"/>
    </source>
</evidence>
<dbReference type="Proteomes" id="UP001597178">
    <property type="component" value="Unassembled WGS sequence"/>
</dbReference>
<dbReference type="PROSITE" id="PS01161">
    <property type="entry name" value="GLC_GALNAC_ISOMERASE"/>
    <property type="match status" value="1"/>
</dbReference>
<dbReference type="SUPFAM" id="SSF100950">
    <property type="entry name" value="NagB/RpiA/CoA transferase-like"/>
    <property type="match status" value="1"/>
</dbReference>
<dbReference type="EMBL" id="JBHTNH010000017">
    <property type="protein sequence ID" value="MFD1361697.1"/>
    <property type="molecule type" value="Genomic_DNA"/>
</dbReference>
<dbReference type="Gene3D" id="3.40.50.1360">
    <property type="match status" value="1"/>
</dbReference>
<comment type="similarity">
    <text evidence="3">Belongs to the glucosamine/galactosamine-6-phosphate isomerase family. NagB subfamily.</text>
</comment>
<comment type="caution">
    <text evidence="3">Lacks conserved residue(s) required for the propagation of feature annotation.</text>
</comment>
<accession>A0ABW3ZVB1</accession>
<comment type="catalytic activity">
    <reaction evidence="3">
        <text>alpha-D-glucosamine 6-phosphate + H2O = beta-D-fructose 6-phosphate + NH4(+)</text>
        <dbReference type="Rhea" id="RHEA:12172"/>
        <dbReference type="ChEBI" id="CHEBI:15377"/>
        <dbReference type="ChEBI" id="CHEBI:28938"/>
        <dbReference type="ChEBI" id="CHEBI:57634"/>
        <dbReference type="ChEBI" id="CHEBI:75989"/>
        <dbReference type="EC" id="3.5.99.6"/>
    </reaction>
</comment>
<dbReference type="InterPro" id="IPR037171">
    <property type="entry name" value="NagB/RpiA_transferase-like"/>
</dbReference>
<feature type="active site" description="Proton acceptor; for enolization step" evidence="3">
    <location>
        <position position="67"/>
    </location>
</feature>
<evidence type="ECO:0000259" key="4">
    <source>
        <dbReference type="Pfam" id="PF01182"/>
    </source>
</evidence>
<dbReference type="CDD" id="cd01399">
    <property type="entry name" value="GlcN6P_deaminase"/>
    <property type="match status" value="1"/>
</dbReference>
<comment type="caution">
    <text evidence="5">The sequence shown here is derived from an EMBL/GenBank/DDBJ whole genome shotgun (WGS) entry which is preliminary data.</text>
</comment>
<dbReference type="InterPro" id="IPR018321">
    <property type="entry name" value="Glucosamine6P_isomerase_CS"/>
</dbReference>
<feature type="domain" description="Glucosamine/galactosamine-6-phosphate isomerase" evidence="4">
    <location>
        <begin position="9"/>
        <end position="229"/>
    </location>
</feature>
<dbReference type="RefSeq" id="WP_382399514.1">
    <property type="nucleotide sequence ID" value="NZ_JBHTNH010000017.1"/>
</dbReference>
<protein>
    <recommendedName>
        <fullName evidence="3">Glucosamine-6-phosphate deaminase</fullName>
        <ecNumber evidence="3">3.5.99.6</ecNumber>
    </recommendedName>
    <alternativeName>
        <fullName evidence="3">GlcN6P deaminase</fullName>
        <shortName evidence="3">GNPDA</shortName>
    </alternativeName>
    <alternativeName>
        <fullName evidence="3">Glucosamine-6-phosphate isomerase</fullName>
    </alternativeName>
</protein>
<sequence>MDIIRVKDYNELSEKASQLVVGQVKTAIHSVLGLATGSTPEGLYQQLIEQYKQGNVSFKPLTTFNLDEYVGLSDDDPNSYRYYMNDKLFNHIDLPEQRAFLPNGDAADLENECRDYEAMIRDAGHIDLQILGLGLNGHIGFNEPGTPFDRRTHIVDLDESTREANARFFPSMDDVPRKAITMGIGTIMDSKKIVLLVSGEKKADAVSKLVNGEVTETFPASILQKHENVTIVADEGALSKV</sequence>
<dbReference type="InterPro" id="IPR004547">
    <property type="entry name" value="Glucosamine6P_isomerase"/>
</dbReference>
<evidence type="ECO:0000256" key="2">
    <source>
        <dbReference type="ARBA" id="ARBA00023277"/>
    </source>
</evidence>
<comment type="pathway">
    <text evidence="3">Amino-sugar metabolism; N-acetylneuraminate degradation; D-fructose 6-phosphate from N-acetylneuraminate: step 5/5.</text>
</comment>
<dbReference type="PANTHER" id="PTHR11280">
    <property type="entry name" value="GLUCOSAMINE-6-PHOSPHATE ISOMERASE"/>
    <property type="match status" value="1"/>
</dbReference>
<keyword evidence="2 3" id="KW-0119">Carbohydrate metabolism</keyword>
<dbReference type="PANTHER" id="PTHR11280:SF5">
    <property type="entry name" value="GLUCOSAMINE-6-PHOSPHATE ISOMERASE"/>
    <property type="match status" value="1"/>
</dbReference>
<dbReference type="Pfam" id="PF01182">
    <property type="entry name" value="Glucosamine_iso"/>
    <property type="match status" value="1"/>
</dbReference>
<dbReference type="EC" id="3.5.99.6" evidence="3"/>
<gene>
    <name evidence="3 5" type="primary">nagB</name>
    <name evidence="5" type="ORF">ACFQ4A_08510</name>
</gene>
<name>A0ABW3ZVB1_9BACI</name>
<dbReference type="HAMAP" id="MF_01241">
    <property type="entry name" value="GlcN6P_deamin"/>
    <property type="match status" value="1"/>
</dbReference>